<feature type="chain" id="PRO_5019463389" evidence="1">
    <location>
        <begin position="30"/>
        <end position="921"/>
    </location>
</feature>
<dbReference type="GO" id="GO:0004180">
    <property type="term" value="F:carboxypeptidase activity"/>
    <property type="evidence" value="ECO:0007669"/>
    <property type="project" value="UniProtKB-KW"/>
</dbReference>
<dbReference type="InterPro" id="IPR013783">
    <property type="entry name" value="Ig-like_fold"/>
</dbReference>
<evidence type="ECO:0000256" key="1">
    <source>
        <dbReference type="SAM" id="SignalP"/>
    </source>
</evidence>
<name>A0A429V768_9SPHN</name>
<keyword evidence="2" id="KW-0378">Hydrolase</keyword>
<protein>
    <submittedName>
        <fullName evidence="2">Carboxypeptidase regulatory-like domain-containing protein</fullName>
    </submittedName>
</protein>
<evidence type="ECO:0000313" key="3">
    <source>
        <dbReference type="Proteomes" id="UP000274661"/>
    </source>
</evidence>
<accession>A0A429V768</accession>
<reference evidence="2 3" key="1">
    <citation type="submission" date="2018-12" db="EMBL/GenBank/DDBJ databases">
        <title>Sphingomonas sp. HMF7854 Genome sequencing and assembly.</title>
        <authorList>
            <person name="Cha I."/>
            <person name="Kang H."/>
            <person name="Kim H."/>
            <person name="Kang J."/>
            <person name="Joh K."/>
        </authorList>
    </citation>
    <scope>NUCLEOTIDE SEQUENCE [LARGE SCALE GENOMIC DNA]</scope>
    <source>
        <strain evidence="2 3">HMF7854</strain>
    </source>
</reference>
<proteinExistence type="predicted"/>
<dbReference type="SUPFAM" id="SSF49478">
    <property type="entry name" value="Cna protein B-type domain"/>
    <property type="match status" value="1"/>
</dbReference>
<gene>
    <name evidence="2" type="ORF">HMF7854_02235</name>
</gene>
<feature type="signal peptide" evidence="1">
    <location>
        <begin position="1"/>
        <end position="29"/>
    </location>
</feature>
<keyword evidence="2" id="KW-0121">Carboxypeptidase</keyword>
<dbReference type="Proteomes" id="UP000274661">
    <property type="component" value="Unassembled WGS sequence"/>
</dbReference>
<keyword evidence="3" id="KW-1185">Reference proteome</keyword>
<dbReference type="Gene3D" id="2.60.40.10">
    <property type="entry name" value="Immunoglobulins"/>
    <property type="match status" value="1"/>
</dbReference>
<dbReference type="EMBL" id="RWJF01000001">
    <property type="protein sequence ID" value="RST29774.1"/>
    <property type="molecule type" value="Genomic_DNA"/>
</dbReference>
<dbReference type="OrthoDB" id="121544at2"/>
<evidence type="ECO:0000313" key="2">
    <source>
        <dbReference type="EMBL" id="RST29774.1"/>
    </source>
</evidence>
<dbReference type="RefSeq" id="WP_126717614.1">
    <property type="nucleotide sequence ID" value="NZ_RWJF01000001.1"/>
</dbReference>
<keyword evidence="1" id="KW-0732">Signal</keyword>
<dbReference type="AlphaFoldDB" id="A0A429V768"/>
<keyword evidence="2" id="KW-0645">Protease</keyword>
<comment type="caution">
    <text evidence="2">The sequence shown here is derived from an EMBL/GenBank/DDBJ whole genome shotgun (WGS) entry which is preliminary data.</text>
</comment>
<organism evidence="2 3">
    <name type="scientific">Sphingomonas ginkgonis</name>
    <dbReference type="NCBI Taxonomy" id="2315330"/>
    <lineage>
        <taxon>Bacteria</taxon>
        <taxon>Pseudomonadati</taxon>
        <taxon>Pseudomonadota</taxon>
        <taxon>Alphaproteobacteria</taxon>
        <taxon>Sphingomonadales</taxon>
        <taxon>Sphingomonadaceae</taxon>
        <taxon>Sphingomonas</taxon>
    </lineage>
</organism>
<sequence>MRLGFGWRRVSRFAAGVLALVAGTAAAPAAAPVNPAWTADPDEQFMLDVQLRQRVFGDGVRAYNTPEGTCVLLGDFLAALDVPMKIDLGAHRASGWAFRETNRISIDQAARSVSYGGRTEALAATTIREVPEGWCVGAEALGRWFGLGIRPVTGGSVLLVTSEAKLPVELAKERRERAARLHKASFDLSSLPQVRVPYRMWRTPALDFVVDAGATYDAHSGVRVDRRASLVAAGEALGLSVDARLTTTSRGRPQTLRMKAFRSDPDGGLLGPLHATTLAAGDVESFGDAFTGNNVSAGRGLLLTNRPLAQPLAFDRTALSGELPSGWEAELYRNGELIAFAPATSDNRYRFDDVQLLYGDNRLEVISYGPQGQVRSRIETINVGEQSVPPGRTWYWAGINQPGRDLLSFGHAATGPPAATLLGDPPASLLQGGALATTDPPPREGLRAAVSVEHGLDQRTSVAALVQTLTVDDRRVTFVEGAVRRSIGPALVEAGIAADDRGGLAFRAQALARVGSVNLSAQTIVGRDFRARGAGALAQEHRLALDAPLKLGRTTIPLHGDLRFAEMAGGDRLLSANLRSSVQLNRFNLATVVQMQKTLGSGASASPGQLDLTVIGSGRIRGVRLRGAGQFDLAHGGRFRQAELSGYWSVGDTTDLETTLAWDGAAHRARARVGYIRRLSTLALALTGEAASDGSVAAGLNLVFSLSGGGERMRLSREPLATAGSVDALVFRDLNGNGVRDPGEPLEKGALITAGMQTAERPTDARGLASVGGLQLYRPVAIGIDTTTLADPMLVPAKAAQVVTPRPGVAAKVEIPLVGAGDVEGVLIKDGGGGFEGLDLELVDQAGHVVATTRTDYDGYFLFERVGYGRYALRLTRDSAQAARSPAALGDAIAVTPEKSRVRLGTIRVSATVPAKVASAR</sequence>